<evidence type="ECO:0000313" key="3">
    <source>
        <dbReference type="EMBL" id="MFC3852167.1"/>
    </source>
</evidence>
<gene>
    <name evidence="3" type="ORF">ACFOOG_04895</name>
</gene>
<keyword evidence="1" id="KW-0472">Membrane</keyword>
<dbReference type="Pfam" id="PF02518">
    <property type="entry name" value="HATPase_c"/>
    <property type="match status" value="1"/>
</dbReference>
<evidence type="ECO:0000259" key="2">
    <source>
        <dbReference type="Pfam" id="PF02518"/>
    </source>
</evidence>
<dbReference type="EMBL" id="JBHRYR010000002">
    <property type="protein sequence ID" value="MFC3852167.1"/>
    <property type="molecule type" value="Genomic_DNA"/>
</dbReference>
<dbReference type="Proteomes" id="UP001595617">
    <property type="component" value="Unassembled WGS sequence"/>
</dbReference>
<keyword evidence="3" id="KW-0547">Nucleotide-binding</keyword>
<feature type="transmembrane region" description="Helical" evidence="1">
    <location>
        <begin position="12"/>
        <end position="33"/>
    </location>
</feature>
<dbReference type="RefSeq" id="WP_380694010.1">
    <property type="nucleotide sequence ID" value="NZ_JBHRYR010000002.1"/>
</dbReference>
<sequence>MTSASSRRHKMYQPMFFILVALVNAAVVGWTISLQLLPIWLMIILAITAVATLVMGAGFLLSMNMQFGDVLRHQGNLNRRIQEAHLEQERLTYEVSRSAKIRRNMQRSHDDQSRAMLKVADVLNVITTEVQISAATMDLDRQMASKLDYLTQISADLMELLQLELEHNNAEKDDFLVVDACRRVIRSLQVSGVLGEKFILETDDQDARGVMSRKIFESLIQRALIGLAPFAAQQRMDGRLVSFIHGDLGDCIQITIAAHGQGITDEDAKSWFTQFQLHYGNNGELLGPGLGMMIVARYTETLGGQVSIESQLEQRLTLSMIIPLNAETTVIPEGI</sequence>
<name>A0ABV7ZXN9_9GAMM</name>
<dbReference type="InterPro" id="IPR003594">
    <property type="entry name" value="HATPase_dom"/>
</dbReference>
<evidence type="ECO:0000256" key="1">
    <source>
        <dbReference type="SAM" id="Phobius"/>
    </source>
</evidence>
<dbReference type="SUPFAM" id="SSF55874">
    <property type="entry name" value="ATPase domain of HSP90 chaperone/DNA topoisomerase II/histidine kinase"/>
    <property type="match status" value="1"/>
</dbReference>
<keyword evidence="3" id="KW-0067">ATP-binding</keyword>
<feature type="domain" description="Histidine kinase/HSP90-like ATPase" evidence="2">
    <location>
        <begin position="247"/>
        <end position="324"/>
    </location>
</feature>
<protein>
    <submittedName>
        <fullName evidence="3">ATP-binding protein</fullName>
    </submittedName>
</protein>
<feature type="transmembrane region" description="Helical" evidence="1">
    <location>
        <begin position="39"/>
        <end position="62"/>
    </location>
</feature>
<evidence type="ECO:0000313" key="4">
    <source>
        <dbReference type="Proteomes" id="UP001595617"/>
    </source>
</evidence>
<keyword evidence="4" id="KW-1185">Reference proteome</keyword>
<dbReference type="InterPro" id="IPR036890">
    <property type="entry name" value="HATPase_C_sf"/>
</dbReference>
<dbReference type="Gene3D" id="3.30.565.10">
    <property type="entry name" value="Histidine kinase-like ATPase, C-terminal domain"/>
    <property type="match status" value="1"/>
</dbReference>
<organism evidence="3 4">
    <name type="scientific">Saccharospirillum mangrovi</name>
    <dbReference type="NCBI Taxonomy" id="2161747"/>
    <lineage>
        <taxon>Bacteria</taxon>
        <taxon>Pseudomonadati</taxon>
        <taxon>Pseudomonadota</taxon>
        <taxon>Gammaproteobacteria</taxon>
        <taxon>Oceanospirillales</taxon>
        <taxon>Saccharospirillaceae</taxon>
        <taxon>Saccharospirillum</taxon>
    </lineage>
</organism>
<keyword evidence="1" id="KW-0812">Transmembrane</keyword>
<dbReference type="GO" id="GO:0005524">
    <property type="term" value="F:ATP binding"/>
    <property type="evidence" value="ECO:0007669"/>
    <property type="project" value="UniProtKB-KW"/>
</dbReference>
<keyword evidence="1" id="KW-1133">Transmembrane helix</keyword>
<proteinExistence type="predicted"/>
<comment type="caution">
    <text evidence="3">The sequence shown here is derived from an EMBL/GenBank/DDBJ whole genome shotgun (WGS) entry which is preliminary data.</text>
</comment>
<accession>A0ABV7ZXN9</accession>
<reference evidence="4" key="1">
    <citation type="journal article" date="2019" name="Int. J. Syst. Evol. Microbiol.">
        <title>The Global Catalogue of Microorganisms (GCM) 10K type strain sequencing project: providing services to taxonomists for standard genome sequencing and annotation.</title>
        <authorList>
            <consortium name="The Broad Institute Genomics Platform"/>
            <consortium name="The Broad Institute Genome Sequencing Center for Infectious Disease"/>
            <person name="Wu L."/>
            <person name="Ma J."/>
        </authorList>
    </citation>
    <scope>NUCLEOTIDE SEQUENCE [LARGE SCALE GENOMIC DNA]</scope>
    <source>
        <strain evidence="4">IBRC 10765</strain>
    </source>
</reference>